<gene>
    <name evidence="2" type="ORF">IA57_02340</name>
</gene>
<evidence type="ECO:0000313" key="2">
    <source>
        <dbReference type="EMBL" id="KFB01733.1"/>
    </source>
</evidence>
<dbReference type="Pfam" id="PF01266">
    <property type="entry name" value="DAO"/>
    <property type="match status" value="1"/>
</dbReference>
<evidence type="ECO:0000313" key="3">
    <source>
        <dbReference type="Proteomes" id="UP000028521"/>
    </source>
</evidence>
<dbReference type="Proteomes" id="UP000028521">
    <property type="component" value="Unassembled WGS sequence"/>
</dbReference>
<proteinExistence type="predicted"/>
<comment type="caution">
    <text evidence="2">The sequence shown here is derived from an EMBL/GenBank/DDBJ whole genome shotgun (WGS) entry which is preliminary data.</text>
</comment>
<protein>
    <submittedName>
        <fullName evidence="2">FAD-dependent oxidoreductase</fullName>
    </submittedName>
</protein>
<dbReference type="Gene3D" id="3.50.50.60">
    <property type="entry name" value="FAD/NAD(P)-binding domain"/>
    <property type="match status" value="1"/>
</dbReference>
<dbReference type="InterPro" id="IPR006076">
    <property type="entry name" value="FAD-dep_OxRdtase"/>
</dbReference>
<dbReference type="Gene3D" id="3.30.9.10">
    <property type="entry name" value="D-Amino Acid Oxidase, subunit A, domain 2"/>
    <property type="match status" value="1"/>
</dbReference>
<sequence length="345" mass="38268">MTVDYLIVGCGLAGVHFCHTLKQNQKSFVVFDNGSQQSSTVAGGLYNPVVLKRFTPVWKSDEQLTLAAQVYPDLERLLAVKLDYKLPVKRLFHSVEEQNNWFVAADKYGLQKYLSPNIISNTNSSITAPYGLGEVLHTGRIDTDGLISSFKQYVADAFIAEAFDYDSLQLLENSVSYKGIKAKNVVFAEGFGLKKNPYFNTLPLNGTKGELLTIHAPDLNIDFVLKSNAFLIPLGADLYKLGATYNWTDKTNRPSEAGKTELLTKVKTFLNCDFNLVGHEAGIRPTVKDRRPLVGQHSSHKALYVLNGLGTRGVMIAPYVAQQLFNFIEKHAALDPEINIARFTA</sequence>
<dbReference type="OrthoDB" id="214253at2"/>
<dbReference type="GO" id="GO:0005737">
    <property type="term" value="C:cytoplasm"/>
    <property type="evidence" value="ECO:0007669"/>
    <property type="project" value="TreeGrafter"/>
</dbReference>
<dbReference type="EMBL" id="JPFK01000003">
    <property type="protein sequence ID" value="KFB01733.1"/>
    <property type="molecule type" value="Genomic_DNA"/>
</dbReference>
<dbReference type="PANTHER" id="PTHR13847">
    <property type="entry name" value="SARCOSINE DEHYDROGENASE-RELATED"/>
    <property type="match status" value="1"/>
</dbReference>
<dbReference type="SUPFAM" id="SSF51971">
    <property type="entry name" value="Nucleotide-binding domain"/>
    <property type="match status" value="1"/>
</dbReference>
<dbReference type="eggNOG" id="COG0665">
    <property type="taxonomic scope" value="Bacteria"/>
</dbReference>
<organism evidence="2 3">
    <name type="scientific">Mangrovimonas yunxiaonensis</name>
    <dbReference type="NCBI Taxonomy" id="1197477"/>
    <lineage>
        <taxon>Bacteria</taxon>
        <taxon>Pseudomonadati</taxon>
        <taxon>Bacteroidota</taxon>
        <taxon>Flavobacteriia</taxon>
        <taxon>Flavobacteriales</taxon>
        <taxon>Flavobacteriaceae</taxon>
        <taxon>Mangrovimonas</taxon>
    </lineage>
</organism>
<evidence type="ECO:0000259" key="1">
    <source>
        <dbReference type="Pfam" id="PF01266"/>
    </source>
</evidence>
<name>A0A084TLZ7_9FLAO</name>
<dbReference type="InterPro" id="IPR036188">
    <property type="entry name" value="FAD/NAD-bd_sf"/>
</dbReference>
<feature type="domain" description="FAD dependent oxidoreductase" evidence="1">
    <location>
        <begin position="4"/>
        <end position="323"/>
    </location>
</feature>
<keyword evidence="3" id="KW-1185">Reference proteome</keyword>
<dbReference type="AlphaFoldDB" id="A0A084TLZ7"/>
<accession>A0A084TLZ7</accession>
<reference evidence="2 3" key="1">
    <citation type="journal article" date="2014" name="Genome Announc.">
        <title>Draft Genome Sequence of the Algicidal Bacterium Mangrovimonas yunxiaonensis Strain LY01.</title>
        <authorList>
            <person name="Li Y."/>
            <person name="Zhu H."/>
            <person name="Li C."/>
            <person name="Zhang H."/>
            <person name="Chen Z."/>
            <person name="Zheng W."/>
            <person name="Xu H."/>
            <person name="Zheng T."/>
        </authorList>
    </citation>
    <scope>NUCLEOTIDE SEQUENCE [LARGE SCALE GENOMIC DNA]</scope>
    <source>
        <strain evidence="2 3">LY01</strain>
    </source>
</reference>
<dbReference type="STRING" id="1197477.IA57_02340"/>
<reference evidence="3" key="2">
    <citation type="submission" date="2014-07" db="EMBL/GenBank/DDBJ databases">
        <title>Genome sequence of Mangrovimonas yunxiaonensis.</title>
        <authorList>
            <person name="Li Y."/>
            <person name="Zheng T."/>
        </authorList>
    </citation>
    <scope>NUCLEOTIDE SEQUENCE [LARGE SCALE GENOMIC DNA]</scope>
    <source>
        <strain evidence="3">LY01</strain>
    </source>
</reference>
<dbReference type="RefSeq" id="WP_036118815.1">
    <property type="nucleotide sequence ID" value="NZ_BMET01000002.1"/>
</dbReference>